<name>A0ABW5DPM3_9PROT</name>
<gene>
    <name evidence="2" type="ORF">ACFSM5_03010</name>
</gene>
<organism evidence="2 3">
    <name type="scientific">Lacibacterium aquatile</name>
    <dbReference type="NCBI Taxonomy" id="1168082"/>
    <lineage>
        <taxon>Bacteria</taxon>
        <taxon>Pseudomonadati</taxon>
        <taxon>Pseudomonadota</taxon>
        <taxon>Alphaproteobacteria</taxon>
        <taxon>Rhodospirillales</taxon>
        <taxon>Rhodospirillaceae</taxon>
    </lineage>
</organism>
<dbReference type="Proteomes" id="UP001597295">
    <property type="component" value="Unassembled WGS sequence"/>
</dbReference>
<reference evidence="3" key="1">
    <citation type="journal article" date="2019" name="Int. J. Syst. Evol. Microbiol.">
        <title>The Global Catalogue of Microorganisms (GCM) 10K type strain sequencing project: providing services to taxonomists for standard genome sequencing and annotation.</title>
        <authorList>
            <consortium name="The Broad Institute Genomics Platform"/>
            <consortium name="The Broad Institute Genome Sequencing Center for Infectious Disease"/>
            <person name="Wu L."/>
            <person name="Ma J."/>
        </authorList>
    </citation>
    <scope>NUCLEOTIDE SEQUENCE [LARGE SCALE GENOMIC DNA]</scope>
    <source>
        <strain evidence="3">CGMCC 1.19062</strain>
    </source>
</reference>
<dbReference type="EMBL" id="JBHUIP010000003">
    <property type="protein sequence ID" value="MFD2261841.1"/>
    <property type="molecule type" value="Genomic_DNA"/>
</dbReference>
<evidence type="ECO:0000256" key="1">
    <source>
        <dbReference type="SAM" id="MobiDB-lite"/>
    </source>
</evidence>
<comment type="caution">
    <text evidence="2">The sequence shown here is derived from an EMBL/GenBank/DDBJ whole genome shotgun (WGS) entry which is preliminary data.</text>
</comment>
<proteinExistence type="predicted"/>
<dbReference type="RefSeq" id="WP_379874755.1">
    <property type="nucleotide sequence ID" value="NZ_JBHUIP010000003.1"/>
</dbReference>
<sequence length="387" mass="38807">MSMVLQINPNDDSPLSSARWVPASEAKKNGLETVASSASGDGKTFFSEEGLTFDDVLDMVNPLHHLPIIGPIYRELTGDTLSPGARLIGGTLFGGPVGLVASAMELGVQEEFGRDPGGMLIAAIKGEDIAPNYAPDAVLVGEAVPTGDATQIAAPAAPAAAIESVPLGAPIPLTAAAPAAAPAPMIAQPVTITPASGSVGFNGRAPSAAQPTATATSSGFGPSAQLPPNSTGLLTSSGLPSAGSVTPALTMVQTQNPMQQDPMAKMTGNAGIAAYQNSREAPAAAGQQAVQPAVQTAADGQRWFDLPANRAPVRLATTVPPVIQNPNVGTANTAPAQLGGEPLGAQVLNPIAPSATPGTVNDSMRSALDKYDALVRSRKGAAVNQAS</sequence>
<evidence type="ECO:0000313" key="2">
    <source>
        <dbReference type="EMBL" id="MFD2261841.1"/>
    </source>
</evidence>
<keyword evidence="3" id="KW-1185">Reference proteome</keyword>
<feature type="region of interest" description="Disordered" evidence="1">
    <location>
        <begin position="203"/>
        <end position="232"/>
    </location>
</feature>
<protein>
    <submittedName>
        <fullName evidence="2">Uncharacterized protein</fullName>
    </submittedName>
</protein>
<feature type="compositionally biased region" description="Low complexity" evidence="1">
    <location>
        <begin position="205"/>
        <end position="218"/>
    </location>
</feature>
<accession>A0ABW5DPM3</accession>
<evidence type="ECO:0000313" key="3">
    <source>
        <dbReference type="Proteomes" id="UP001597295"/>
    </source>
</evidence>